<feature type="active site" evidence="6">
    <location>
        <position position="314"/>
    </location>
</feature>
<evidence type="ECO:0000256" key="9">
    <source>
        <dbReference type="SAM" id="SignalP"/>
    </source>
</evidence>
<feature type="binding site" evidence="7">
    <location>
        <position position="319"/>
    </location>
    <ligand>
        <name>ATP</name>
        <dbReference type="ChEBI" id="CHEBI:30616"/>
    </ligand>
</feature>
<feature type="binding site" evidence="7">
    <location>
        <position position="147"/>
    </location>
    <ligand>
        <name>ATP</name>
        <dbReference type="ChEBI" id="CHEBI:30616"/>
    </ligand>
</feature>
<reference evidence="12 13" key="1">
    <citation type="submission" date="2025-04" db="UniProtKB">
        <authorList>
            <consortium name="RefSeq"/>
        </authorList>
    </citation>
    <scope>IDENTIFICATION</scope>
    <source>
        <tissue evidence="12 13">Whole sample</tissue>
    </source>
</reference>
<feature type="signal peptide" evidence="9">
    <location>
        <begin position="1"/>
        <end position="21"/>
    </location>
</feature>
<comment type="cofactor">
    <cofactor evidence="8">
        <name>Mn(2+)</name>
        <dbReference type="ChEBI" id="CHEBI:29035"/>
    </cofactor>
</comment>
<proteinExistence type="inferred from homology"/>
<feature type="binding site" evidence="7">
    <location>
        <position position="131"/>
    </location>
    <ligand>
        <name>ATP</name>
        <dbReference type="ChEBI" id="CHEBI:30616"/>
    </ligand>
</feature>
<evidence type="ECO:0000259" key="10">
    <source>
        <dbReference type="Pfam" id="PF06702"/>
    </source>
</evidence>
<dbReference type="GO" id="GO:0005794">
    <property type="term" value="C:Golgi apparatus"/>
    <property type="evidence" value="ECO:0007669"/>
    <property type="project" value="UniProtKB-SubCell"/>
</dbReference>
<keyword evidence="9" id="KW-0732">Signal</keyword>
<evidence type="ECO:0000256" key="7">
    <source>
        <dbReference type="PIRSR" id="PIRSR624869-2"/>
    </source>
</evidence>
<keyword evidence="7" id="KW-0547">Nucleotide-binding</keyword>
<evidence type="ECO:0000256" key="5">
    <source>
        <dbReference type="ARBA" id="ARBA00023180"/>
    </source>
</evidence>
<evidence type="ECO:0000313" key="13">
    <source>
        <dbReference type="RefSeq" id="XP_022326628.1"/>
    </source>
</evidence>
<gene>
    <name evidence="12 13 14" type="primary">LOC111126356</name>
</gene>
<keyword evidence="4" id="KW-1015">Disulfide bond</keyword>
<evidence type="ECO:0000256" key="3">
    <source>
        <dbReference type="ARBA" id="ARBA00023034"/>
    </source>
</evidence>
<dbReference type="GO" id="GO:0005524">
    <property type="term" value="F:ATP binding"/>
    <property type="evidence" value="ECO:0007669"/>
    <property type="project" value="UniProtKB-KW"/>
</dbReference>
<dbReference type="PANTHER" id="PTHR12450:SF14">
    <property type="entry name" value="GLYCOSAMINOGLYCAN XYLOSYLKINASE"/>
    <property type="match status" value="1"/>
</dbReference>
<evidence type="ECO:0000256" key="2">
    <source>
        <dbReference type="ARBA" id="ARBA00006557"/>
    </source>
</evidence>
<dbReference type="RefSeq" id="XP_022326628.1">
    <property type="nucleotide sequence ID" value="XM_022470920.1"/>
</dbReference>
<keyword evidence="8" id="KW-0479">Metal-binding</keyword>
<protein>
    <submittedName>
        <fullName evidence="12 13">Glycosaminoglycan xylosylkinase-like</fullName>
    </submittedName>
</protein>
<keyword evidence="3" id="KW-0333">Golgi apparatus</keyword>
<feature type="chain" id="PRO_5044666271" evidence="9">
    <location>
        <begin position="22"/>
        <end position="430"/>
    </location>
</feature>
<feature type="binding site" evidence="7">
    <location>
        <position position="333"/>
    </location>
    <ligand>
        <name>ATP</name>
        <dbReference type="ChEBI" id="CHEBI:30616"/>
    </ligand>
</feature>
<evidence type="ECO:0000313" key="12">
    <source>
        <dbReference type="RefSeq" id="XP_022326627.1"/>
    </source>
</evidence>
<dbReference type="OrthoDB" id="8583677at2759"/>
<dbReference type="AlphaFoldDB" id="A0A8B8DFA4"/>
<evidence type="ECO:0000313" key="14">
    <source>
        <dbReference type="RefSeq" id="XP_022326629.1"/>
    </source>
</evidence>
<dbReference type="RefSeq" id="XP_022326629.1">
    <property type="nucleotide sequence ID" value="XM_022470921.1"/>
</dbReference>
<dbReference type="InterPro" id="IPR009581">
    <property type="entry name" value="FAM20_C"/>
</dbReference>
<accession>A0A8B8DFA4</accession>
<dbReference type="PANTHER" id="PTHR12450">
    <property type="entry name" value="DENTIN MATRIX PROTEIN 4 PROTEIN FAM20"/>
    <property type="match status" value="1"/>
</dbReference>
<evidence type="ECO:0000313" key="11">
    <source>
        <dbReference type="Proteomes" id="UP000694844"/>
    </source>
</evidence>
<dbReference type="Pfam" id="PF06702">
    <property type="entry name" value="Fam20C"/>
    <property type="match status" value="1"/>
</dbReference>
<feature type="binding site" evidence="8">
    <location>
        <position position="166"/>
    </location>
    <ligand>
        <name>Mn(2+)</name>
        <dbReference type="ChEBI" id="CHEBI:29035"/>
    </ligand>
</feature>
<feature type="binding site" evidence="7">
    <location>
        <begin position="247"/>
        <end position="250"/>
    </location>
    <ligand>
        <name>ATP</name>
        <dbReference type="ChEBI" id="CHEBI:30616"/>
    </ligand>
</feature>
<dbReference type="GeneID" id="111126356"/>
<name>A0A8B8DFA4_CRAVI</name>
<keyword evidence="7" id="KW-0067">ATP-binding</keyword>
<feature type="binding site" evidence="8">
    <location>
        <position position="333"/>
    </location>
    <ligand>
        <name>Mn(2+)</name>
        <dbReference type="ChEBI" id="CHEBI:29035"/>
    </ligand>
</feature>
<keyword evidence="8" id="KW-0464">Manganese</keyword>
<evidence type="ECO:0000256" key="1">
    <source>
        <dbReference type="ARBA" id="ARBA00004555"/>
    </source>
</evidence>
<dbReference type="Proteomes" id="UP000694844">
    <property type="component" value="Chromosome 3"/>
</dbReference>
<keyword evidence="11" id="KW-1185">Reference proteome</keyword>
<evidence type="ECO:0000256" key="6">
    <source>
        <dbReference type="PIRSR" id="PIRSR624869-1"/>
    </source>
</evidence>
<dbReference type="InterPro" id="IPR024869">
    <property type="entry name" value="FAM20"/>
</dbReference>
<feature type="domain" description="FAM20 C-terminal" evidence="10">
    <location>
        <begin position="212"/>
        <end position="418"/>
    </location>
</feature>
<dbReference type="GO" id="GO:0016773">
    <property type="term" value="F:phosphotransferase activity, alcohol group as acceptor"/>
    <property type="evidence" value="ECO:0007669"/>
    <property type="project" value="TreeGrafter"/>
</dbReference>
<dbReference type="RefSeq" id="XP_022326627.1">
    <property type="nucleotide sequence ID" value="XM_022470919.1"/>
</dbReference>
<dbReference type="GO" id="GO:0046872">
    <property type="term" value="F:metal ion binding"/>
    <property type="evidence" value="ECO:0007669"/>
    <property type="project" value="UniProtKB-KW"/>
</dbReference>
<organism evidence="11 13">
    <name type="scientific">Crassostrea virginica</name>
    <name type="common">Eastern oyster</name>
    <dbReference type="NCBI Taxonomy" id="6565"/>
    <lineage>
        <taxon>Eukaryota</taxon>
        <taxon>Metazoa</taxon>
        <taxon>Spiralia</taxon>
        <taxon>Lophotrochozoa</taxon>
        <taxon>Mollusca</taxon>
        <taxon>Bivalvia</taxon>
        <taxon>Autobranchia</taxon>
        <taxon>Pteriomorphia</taxon>
        <taxon>Ostreida</taxon>
        <taxon>Ostreoidea</taxon>
        <taxon>Ostreidae</taxon>
        <taxon>Crassostrea</taxon>
    </lineage>
</organism>
<evidence type="ECO:0000256" key="4">
    <source>
        <dbReference type="ARBA" id="ARBA00023157"/>
    </source>
</evidence>
<evidence type="ECO:0000256" key="8">
    <source>
        <dbReference type="PIRSR" id="PIRSR624869-3"/>
    </source>
</evidence>
<keyword evidence="5" id="KW-0325">Glycoprotein</keyword>
<dbReference type="KEGG" id="cvn:111126356"/>
<comment type="similarity">
    <text evidence="2">Belongs to the FAM20 family.</text>
</comment>
<sequence length="430" mass="49490">MRRKWRVVVCLTVIFILFVSYKILEPDIKGGTNHAELEYREVPVAREDNSRVNANEDHEGHQNVDDIVKELQEKYWINFNYPLKESPWQVAEKMVNLREVHPEQAPEIGSILRAMATRKIVSADTGYKGTQLKLSLILDGGQVVAFKPRWYRRDEIFTETPYSGADRHNGEIAAFHLNRIMDFRRTPLAVGRKINLKTEIIPNGSEQLLKTFFVNGSNTCFYGKCYYCKGEETGVCAEGDILEGTVILWLPKALPLKTYRHPWARTYITGKLAQWEKDPNYCTAVQVSHIYSEGPRLLDLIDTAIFDFLIGNADRHRYETLGNQMESVFLMLDNGKSFGNPFLDEISILAPLYQCCMVRYETYRRLLLLQNGVLSRVLRKVLKQDPLAPILAENHYAALDRRLGIMLEKIQTCMDKLPQNRALVKETVKS</sequence>
<comment type="subcellular location">
    <subcellularLocation>
        <location evidence="1">Golgi apparatus</location>
    </subcellularLocation>
</comment>